<keyword evidence="8" id="KW-1185">Reference proteome</keyword>
<dbReference type="SMART" id="SM00283">
    <property type="entry name" value="MA"/>
    <property type="match status" value="1"/>
</dbReference>
<evidence type="ECO:0000259" key="6">
    <source>
        <dbReference type="PROSITE" id="PS50111"/>
    </source>
</evidence>
<dbReference type="SUPFAM" id="SSF58104">
    <property type="entry name" value="Methyl-accepting chemotaxis protein (MCP) signaling domain"/>
    <property type="match status" value="1"/>
</dbReference>
<dbReference type="Proteomes" id="UP001059950">
    <property type="component" value="Chromosome"/>
</dbReference>
<evidence type="ECO:0000313" key="8">
    <source>
        <dbReference type="Proteomes" id="UP001059950"/>
    </source>
</evidence>
<gene>
    <name evidence="7" type="ORF">KDX31_14535</name>
</gene>
<comment type="subcellular location">
    <subcellularLocation>
        <location evidence="1">Membrane</location>
    </subcellularLocation>
</comment>
<proteinExistence type="predicted"/>
<dbReference type="PANTHER" id="PTHR32089:SF112">
    <property type="entry name" value="LYSOZYME-LIKE PROTEIN-RELATED"/>
    <property type="match status" value="1"/>
</dbReference>
<dbReference type="Pfam" id="PF00015">
    <property type="entry name" value="MCPsignal"/>
    <property type="match status" value="1"/>
</dbReference>
<reference evidence="7" key="1">
    <citation type="submission" date="2021-04" db="EMBL/GenBank/DDBJ databases">
        <title>Oceanospirillales bacteria with DddD are important DMSP degraders in coastal seawater.</title>
        <authorList>
            <person name="Liu J."/>
        </authorList>
    </citation>
    <scope>NUCLEOTIDE SEQUENCE</scope>
    <source>
        <strain evidence="7">GY6</strain>
    </source>
</reference>
<name>A0ABY5GS90_9GAMM</name>
<keyword evidence="2 3" id="KW-0807">Transducer</keyword>
<evidence type="ECO:0000256" key="4">
    <source>
        <dbReference type="SAM" id="Coils"/>
    </source>
</evidence>
<sequence length="395" mass="44312">MFTRKYKVKIAELEETLRVLTDKNSRLESQLAEQARAINTLESIPRQNIGSISRATYISRTTDLTDQLTYLNQGVQQISDELFEPMSECEGSNAEMEQVRAELEQLDASMLEISNSADDTQTVVKSLKLLAGDINNFVGIINKISEQTNLLALNAAIEAARAGEQGRGFAVVADQVRELSSRTCESSKEISDLVQKIHTNTVTVDHKIENLRNLARNVHQVSSRTSGLAGNTAKKTQALMTSVYKSMVYGHSSGSALELILTANQWLTIWTEGTDCELQEAPDPKATQLGKWYFDGEDNEFDYRSTLPFQQIERYLLAMYQAGEELITSVSAEDHTRANALVSTINAHIHKIFKCLNELQNYLFKHLTPVPEPIKPTDYQQSDTQERDTRLVTSR</sequence>
<feature type="region of interest" description="Disordered" evidence="5">
    <location>
        <begin position="373"/>
        <end position="395"/>
    </location>
</feature>
<dbReference type="EMBL" id="CP073344">
    <property type="protein sequence ID" value="UTW02557.1"/>
    <property type="molecule type" value="Genomic_DNA"/>
</dbReference>
<evidence type="ECO:0000256" key="5">
    <source>
        <dbReference type="SAM" id="MobiDB-lite"/>
    </source>
</evidence>
<evidence type="ECO:0000256" key="1">
    <source>
        <dbReference type="ARBA" id="ARBA00004370"/>
    </source>
</evidence>
<accession>A0ABY5GS90</accession>
<feature type="coiled-coil region" evidence="4">
    <location>
        <begin position="86"/>
        <end position="116"/>
    </location>
</feature>
<protein>
    <recommendedName>
        <fullName evidence="6">Methyl-accepting transducer domain-containing protein</fullName>
    </recommendedName>
</protein>
<feature type="domain" description="Methyl-accepting transducer" evidence="6">
    <location>
        <begin position="63"/>
        <end position="201"/>
    </location>
</feature>
<evidence type="ECO:0000256" key="2">
    <source>
        <dbReference type="ARBA" id="ARBA00023224"/>
    </source>
</evidence>
<dbReference type="Gene3D" id="1.10.287.950">
    <property type="entry name" value="Methyl-accepting chemotaxis protein"/>
    <property type="match status" value="1"/>
</dbReference>
<dbReference type="PANTHER" id="PTHR32089">
    <property type="entry name" value="METHYL-ACCEPTING CHEMOTAXIS PROTEIN MCPB"/>
    <property type="match status" value="1"/>
</dbReference>
<evidence type="ECO:0000256" key="3">
    <source>
        <dbReference type="PROSITE-ProRule" id="PRU00284"/>
    </source>
</evidence>
<dbReference type="PROSITE" id="PS50111">
    <property type="entry name" value="CHEMOTAXIS_TRANSDUC_2"/>
    <property type="match status" value="1"/>
</dbReference>
<feature type="coiled-coil region" evidence="4">
    <location>
        <begin position="3"/>
        <end position="44"/>
    </location>
</feature>
<evidence type="ECO:0000313" key="7">
    <source>
        <dbReference type="EMBL" id="UTW02557.1"/>
    </source>
</evidence>
<feature type="compositionally biased region" description="Basic and acidic residues" evidence="5">
    <location>
        <begin position="384"/>
        <end position="395"/>
    </location>
</feature>
<dbReference type="InterPro" id="IPR004089">
    <property type="entry name" value="MCPsignal_dom"/>
</dbReference>
<keyword evidence="4" id="KW-0175">Coiled coil</keyword>
<organism evidence="7 8">
    <name type="scientific">Amphritea atlantica</name>
    <dbReference type="NCBI Taxonomy" id="355243"/>
    <lineage>
        <taxon>Bacteria</taxon>
        <taxon>Pseudomonadati</taxon>
        <taxon>Pseudomonadota</taxon>
        <taxon>Gammaproteobacteria</taxon>
        <taxon>Oceanospirillales</taxon>
        <taxon>Oceanospirillaceae</taxon>
        <taxon>Amphritea</taxon>
    </lineage>
</organism>